<dbReference type="InterPro" id="IPR036935">
    <property type="entry name" value="Ribosomal_bL9_N_sf"/>
</dbReference>
<dbReference type="EMBL" id="PCVY01000013">
    <property type="protein sequence ID" value="PIQ87373.1"/>
    <property type="molecule type" value="Genomic_DNA"/>
</dbReference>
<dbReference type="SUPFAM" id="SSF55658">
    <property type="entry name" value="L9 N-domain-like"/>
    <property type="match status" value="1"/>
</dbReference>
<dbReference type="InterPro" id="IPR020594">
    <property type="entry name" value="Ribosomal_bL9_bac/chp"/>
</dbReference>
<evidence type="ECO:0000259" key="9">
    <source>
        <dbReference type="PROSITE" id="PS00651"/>
    </source>
</evidence>
<evidence type="ECO:0000256" key="1">
    <source>
        <dbReference type="ARBA" id="ARBA00010605"/>
    </source>
</evidence>
<dbReference type="Pfam" id="PF03948">
    <property type="entry name" value="Ribosomal_L9_C"/>
    <property type="match status" value="1"/>
</dbReference>
<comment type="function">
    <text evidence="7">Binds to the 23S rRNA.</text>
</comment>
<dbReference type="SUPFAM" id="SSF55653">
    <property type="entry name" value="Ribosomal protein L9 C-domain"/>
    <property type="match status" value="1"/>
</dbReference>
<dbReference type="PANTHER" id="PTHR21368">
    <property type="entry name" value="50S RIBOSOMAL PROTEIN L9"/>
    <property type="match status" value="1"/>
</dbReference>
<dbReference type="InterPro" id="IPR009027">
    <property type="entry name" value="Ribosomal_bL9/RNase_H1_N"/>
</dbReference>
<dbReference type="GO" id="GO:0005840">
    <property type="term" value="C:ribosome"/>
    <property type="evidence" value="ECO:0007669"/>
    <property type="project" value="UniProtKB-KW"/>
</dbReference>
<name>A0A2H0LSG9_9BACT</name>
<keyword evidence="5 7" id="KW-0687">Ribonucleoprotein</keyword>
<dbReference type="GO" id="GO:0019843">
    <property type="term" value="F:rRNA binding"/>
    <property type="evidence" value="ECO:0007669"/>
    <property type="project" value="UniProtKB-UniRule"/>
</dbReference>
<evidence type="ECO:0000313" key="11">
    <source>
        <dbReference type="Proteomes" id="UP000230859"/>
    </source>
</evidence>
<dbReference type="GO" id="GO:1990904">
    <property type="term" value="C:ribonucleoprotein complex"/>
    <property type="evidence" value="ECO:0007669"/>
    <property type="project" value="UniProtKB-KW"/>
</dbReference>
<keyword evidence="8" id="KW-0175">Coiled coil</keyword>
<dbReference type="GO" id="GO:0006412">
    <property type="term" value="P:translation"/>
    <property type="evidence" value="ECO:0007669"/>
    <property type="project" value="UniProtKB-UniRule"/>
</dbReference>
<evidence type="ECO:0000256" key="6">
    <source>
        <dbReference type="ARBA" id="ARBA00035292"/>
    </source>
</evidence>
<evidence type="ECO:0000256" key="2">
    <source>
        <dbReference type="ARBA" id="ARBA00022730"/>
    </source>
</evidence>
<keyword evidence="4 7" id="KW-0689">Ribosomal protein</keyword>
<dbReference type="Proteomes" id="UP000230859">
    <property type="component" value="Unassembled WGS sequence"/>
</dbReference>
<feature type="coiled-coil region" evidence="8">
    <location>
        <begin position="44"/>
        <end position="71"/>
    </location>
</feature>
<feature type="domain" description="Ribosomal protein L9" evidence="9">
    <location>
        <begin position="13"/>
        <end position="40"/>
    </location>
</feature>
<dbReference type="InterPro" id="IPR020070">
    <property type="entry name" value="Ribosomal_bL9_N"/>
</dbReference>
<keyword evidence="3 7" id="KW-0694">RNA-binding</keyword>
<organism evidence="10 11">
    <name type="scientific">Candidatus Abzuiibacterium crystallinum</name>
    <dbReference type="NCBI Taxonomy" id="1974748"/>
    <lineage>
        <taxon>Bacteria</taxon>
        <taxon>Pseudomonadati</taxon>
        <taxon>Candidatus Omnitrophota</taxon>
        <taxon>Candidatus Abzuiibacterium</taxon>
    </lineage>
</organism>
<gene>
    <name evidence="7" type="primary">rplI</name>
    <name evidence="10" type="ORF">COV74_01015</name>
</gene>
<sequence length="145" mass="16075">MEVILLEDIENLGKAGQVVKAKDGYCRNYLLPRKKAALSTSGGLRFLDAKKKQAELRSEQLKKEAEVTAQKIAGLTCKLKARVGQEGKLFGSITTQDVHEFLEKSQIVIDRKRIEMAPVHELGEFQALVKLHPEVAAHLKVVVTA</sequence>
<comment type="similarity">
    <text evidence="1 7">Belongs to the bacterial ribosomal protein bL9 family.</text>
</comment>
<dbReference type="Gene3D" id="3.40.5.10">
    <property type="entry name" value="Ribosomal protein L9, N-terminal domain"/>
    <property type="match status" value="1"/>
</dbReference>
<dbReference type="HAMAP" id="MF_00503">
    <property type="entry name" value="Ribosomal_bL9"/>
    <property type="match status" value="1"/>
</dbReference>
<dbReference type="GO" id="GO:0003735">
    <property type="term" value="F:structural constituent of ribosome"/>
    <property type="evidence" value="ECO:0007669"/>
    <property type="project" value="InterPro"/>
</dbReference>
<reference evidence="10 11" key="1">
    <citation type="submission" date="2017-09" db="EMBL/GenBank/DDBJ databases">
        <title>Depth-based differentiation of microbial function through sediment-hosted aquifers and enrichment of novel symbionts in the deep terrestrial subsurface.</title>
        <authorList>
            <person name="Probst A.J."/>
            <person name="Ladd B."/>
            <person name="Jarett J.K."/>
            <person name="Geller-Mcgrath D.E."/>
            <person name="Sieber C.M."/>
            <person name="Emerson J.B."/>
            <person name="Anantharaman K."/>
            <person name="Thomas B.C."/>
            <person name="Malmstrom R."/>
            <person name="Stieglmeier M."/>
            <person name="Klingl A."/>
            <person name="Woyke T."/>
            <person name="Ryan C.M."/>
            <person name="Banfield J.F."/>
        </authorList>
    </citation>
    <scope>NUCLEOTIDE SEQUENCE [LARGE SCALE GENOMIC DNA]</scope>
    <source>
        <strain evidence="10">CG11_big_fil_rev_8_21_14_0_20_45_26</strain>
    </source>
</reference>
<evidence type="ECO:0000256" key="8">
    <source>
        <dbReference type="SAM" id="Coils"/>
    </source>
</evidence>
<keyword evidence="2 7" id="KW-0699">rRNA-binding</keyword>
<evidence type="ECO:0000313" key="10">
    <source>
        <dbReference type="EMBL" id="PIQ87373.1"/>
    </source>
</evidence>
<dbReference type="Gene3D" id="3.10.430.100">
    <property type="entry name" value="Ribosomal protein L9, C-terminal domain"/>
    <property type="match status" value="1"/>
</dbReference>
<dbReference type="NCBIfam" id="TIGR00158">
    <property type="entry name" value="L9"/>
    <property type="match status" value="1"/>
</dbReference>
<dbReference type="Pfam" id="PF01281">
    <property type="entry name" value="Ribosomal_L9_N"/>
    <property type="match status" value="1"/>
</dbReference>
<proteinExistence type="inferred from homology"/>
<evidence type="ECO:0000256" key="3">
    <source>
        <dbReference type="ARBA" id="ARBA00022884"/>
    </source>
</evidence>
<accession>A0A2H0LSG9</accession>
<dbReference type="InterPro" id="IPR020069">
    <property type="entry name" value="Ribosomal_bL9_C"/>
</dbReference>
<evidence type="ECO:0000256" key="7">
    <source>
        <dbReference type="HAMAP-Rule" id="MF_00503"/>
    </source>
</evidence>
<protein>
    <recommendedName>
        <fullName evidence="6 7">Large ribosomal subunit protein bL9</fullName>
    </recommendedName>
</protein>
<evidence type="ECO:0000256" key="4">
    <source>
        <dbReference type="ARBA" id="ARBA00022980"/>
    </source>
</evidence>
<comment type="caution">
    <text evidence="10">The sequence shown here is derived from an EMBL/GenBank/DDBJ whole genome shotgun (WGS) entry which is preliminary data.</text>
</comment>
<dbReference type="AlphaFoldDB" id="A0A2H0LSG9"/>
<dbReference type="InterPro" id="IPR036791">
    <property type="entry name" value="Ribosomal_bL9_C_sf"/>
</dbReference>
<dbReference type="PROSITE" id="PS00651">
    <property type="entry name" value="RIBOSOMAL_L9"/>
    <property type="match status" value="1"/>
</dbReference>
<evidence type="ECO:0000256" key="5">
    <source>
        <dbReference type="ARBA" id="ARBA00023274"/>
    </source>
</evidence>
<dbReference type="InterPro" id="IPR000244">
    <property type="entry name" value="Ribosomal_bL9"/>
</dbReference>